<evidence type="ECO:0000313" key="2">
    <source>
        <dbReference type="EMBL" id="ABM02920.1"/>
    </source>
</evidence>
<protein>
    <submittedName>
        <fullName evidence="2">Uncharacterized lipoprotein</fullName>
    </submittedName>
</protein>
<proteinExistence type="predicted"/>
<evidence type="ECO:0000313" key="3">
    <source>
        <dbReference type="Proteomes" id="UP000000639"/>
    </source>
</evidence>
<dbReference type="HOGENOM" id="CLU_1383148_0_0_6"/>
<name>A1STV5_PSYIN</name>
<keyword evidence="3" id="KW-1185">Reference proteome</keyword>
<keyword evidence="1" id="KW-0732">Signal</keyword>
<dbReference type="InterPro" id="IPR005619">
    <property type="entry name" value="Uncharacterised_YajG"/>
</dbReference>
<organism evidence="2 3">
    <name type="scientific">Psychromonas ingrahamii (strain DSM 17664 / CCUG 51855 / 37)</name>
    <dbReference type="NCBI Taxonomy" id="357804"/>
    <lineage>
        <taxon>Bacteria</taxon>
        <taxon>Pseudomonadati</taxon>
        <taxon>Pseudomonadota</taxon>
        <taxon>Gammaproteobacteria</taxon>
        <taxon>Alteromonadales</taxon>
        <taxon>Psychromonadaceae</taxon>
        <taxon>Psychromonas</taxon>
    </lineage>
</organism>
<dbReference type="RefSeq" id="WP_011769483.1">
    <property type="nucleotide sequence ID" value="NC_008709.1"/>
</dbReference>
<dbReference type="OrthoDB" id="6213785at2"/>
<keyword evidence="2" id="KW-0449">Lipoprotein</keyword>
<dbReference type="eggNOG" id="COG3056">
    <property type="taxonomic scope" value="Bacteria"/>
</dbReference>
<gene>
    <name evidence="2" type="ordered locus">Ping_1081</name>
</gene>
<feature type="signal peptide" evidence="1">
    <location>
        <begin position="1"/>
        <end position="17"/>
    </location>
</feature>
<dbReference type="STRING" id="357804.Ping_1081"/>
<accession>A1STV5</accession>
<dbReference type="KEGG" id="pin:Ping_1081"/>
<dbReference type="Proteomes" id="UP000000639">
    <property type="component" value="Chromosome"/>
</dbReference>
<feature type="chain" id="PRO_5002637713" evidence="1">
    <location>
        <begin position="18"/>
        <end position="197"/>
    </location>
</feature>
<reference evidence="2 3" key="1">
    <citation type="submission" date="2007-01" db="EMBL/GenBank/DDBJ databases">
        <title>Complete sequence of Psychromonas ingrahamii 37.</title>
        <authorList>
            <consortium name="US DOE Joint Genome Institute"/>
            <person name="Copeland A."/>
            <person name="Lucas S."/>
            <person name="Lapidus A."/>
            <person name="Barry K."/>
            <person name="Detter J.C."/>
            <person name="Glavina del Rio T."/>
            <person name="Hammon N."/>
            <person name="Israni S."/>
            <person name="Dalin E."/>
            <person name="Tice H."/>
            <person name="Pitluck S."/>
            <person name="Thompson L.S."/>
            <person name="Brettin T."/>
            <person name="Bruce D."/>
            <person name="Han C."/>
            <person name="Tapia R."/>
            <person name="Schmutz J."/>
            <person name="Larimer F."/>
            <person name="Land M."/>
            <person name="Hauser L."/>
            <person name="Kyrpides N."/>
            <person name="Ivanova N."/>
            <person name="Staley J."/>
            <person name="Richardson P."/>
        </authorList>
    </citation>
    <scope>NUCLEOTIDE SEQUENCE [LARGE SCALE GENOMIC DNA]</scope>
    <source>
        <strain evidence="2 3">37</strain>
    </source>
</reference>
<dbReference type="Pfam" id="PF03923">
    <property type="entry name" value="Lipoprotein_16"/>
    <property type="match status" value="1"/>
</dbReference>
<dbReference type="PROSITE" id="PS51257">
    <property type="entry name" value="PROKAR_LIPOPROTEIN"/>
    <property type="match status" value="1"/>
</dbReference>
<dbReference type="AlphaFoldDB" id="A1STV5"/>
<evidence type="ECO:0000256" key="1">
    <source>
        <dbReference type="SAM" id="SignalP"/>
    </source>
</evidence>
<dbReference type="EMBL" id="CP000510">
    <property type="protein sequence ID" value="ABM02920.1"/>
    <property type="molecule type" value="Genomic_DNA"/>
</dbReference>
<sequence length="197" mass="22181">MIHTWSKKIRFFTLVSAAFFLFSCSNVPNTIQIQPKISTEKNIPAINSNITWSLSSQDRRIAHYLIEISAGDGLATLVNESNSSRLIIQQTLNEQWVAQGLNLSPNNDYKIDVQLIKLLAKVKQSTYKHKINSEVVIKIQLKSNNKTFSKTFNSHTVSEAPLNADGVKISAQLNKQLSLLLTEIVIDPELNTKLQKF</sequence>